<protein>
    <submittedName>
        <fullName evidence="1">Uncharacterized protein</fullName>
    </submittedName>
</protein>
<dbReference type="Proteomes" id="UP001055072">
    <property type="component" value="Unassembled WGS sequence"/>
</dbReference>
<dbReference type="EMBL" id="MU274953">
    <property type="protein sequence ID" value="KAI0083785.1"/>
    <property type="molecule type" value="Genomic_DNA"/>
</dbReference>
<keyword evidence="2" id="KW-1185">Reference proteome</keyword>
<organism evidence="1 2">
    <name type="scientific">Irpex rosettiformis</name>
    <dbReference type="NCBI Taxonomy" id="378272"/>
    <lineage>
        <taxon>Eukaryota</taxon>
        <taxon>Fungi</taxon>
        <taxon>Dikarya</taxon>
        <taxon>Basidiomycota</taxon>
        <taxon>Agaricomycotina</taxon>
        <taxon>Agaricomycetes</taxon>
        <taxon>Polyporales</taxon>
        <taxon>Irpicaceae</taxon>
        <taxon>Irpex</taxon>
    </lineage>
</organism>
<sequence>MNFDLNSHKFQLILTAVAASATTYGILSALNAHTRRQLRKQLDRDIEESLNRSTDADRANNFFEGDVTPLSSNGPSVPPSRDPHEFPDHIVREQLARVYSFFGEEGMRKVRAGRVAIVGCGGVGSWAAVMLARSGVEYIRLIDFDQVTLSSLNRHATAMQADVGTPKVHCIARTLRKISRNIEVDCRTDLWRLDDFGGELLEGVDWVVDAIDNISTKVELLKYCHDNDIKVFSSMGAGTKCDPTRIQIADISNTVYDPLARSVRRRLRLLGVTSGIPVVYSTEVPGEVKLLPLPEEEFAKGSVKELGAFDDFRVRILPVLGPLPAIFGLNVASWVLCELAGKPIQNPLPVKGRKKLWERLYRDLLHREEKATGQTINKLPFDEDDAGFIFDDLHRGRSTVPPYNIPARPALARWDSTQPLSLENTIVLEYGEADRHYKECFGEDAKKPEQVWGEETSKVVERRAEEVKRVREWIF</sequence>
<evidence type="ECO:0000313" key="2">
    <source>
        <dbReference type="Proteomes" id="UP001055072"/>
    </source>
</evidence>
<gene>
    <name evidence="1" type="ORF">BDY19DRAFT_998262</name>
</gene>
<accession>A0ACB8TP31</accession>
<comment type="caution">
    <text evidence="1">The sequence shown here is derived from an EMBL/GenBank/DDBJ whole genome shotgun (WGS) entry which is preliminary data.</text>
</comment>
<proteinExistence type="predicted"/>
<reference evidence="1" key="1">
    <citation type="journal article" date="2021" name="Environ. Microbiol.">
        <title>Gene family expansions and transcriptome signatures uncover fungal adaptations to wood decay.</title>
        <authorList>
            <person name="Hage H."/>
            <person name="Miyauchi S."/>
            <person name="Viragh M."/>
            <person name="Drula E."/>
            <person name="Min B."/>
            <person name="Chaduli D."/>
            <person name="Navarro D."/>
            <person name="Favel A."/>
            <person name="Norest M."/>
            <person name="Lesage-Meessen L."/>
            <person name="Balint B."/>
            <person name="Merenyi Z."/>
            <person name="de Eugenio L."/>
            <person name="Morin E."/>
            <person name="Martinez A.T."/>
            <person name="Baldrian P."/>
            <person name="Stursova M."/>
            <person name="Martinez M.J."/>
            <person name="Novotny C."/>
            <person name="Magnuson J.K."/>
            <person name="Spatafora J.W."/>
            <person name="Maurice S."/>
            <person name="Pangilinan J."/>
            <person name="Andreopoulos W."/>
            <person name="LaButti K."/>
            <person name="Hundley H."/>
            <person name="Na H."/>
            <person name="Kuo A."/>
            <person name="Barry K."/>
            <person name="Lipzen A."/>
            <person name="Henrissat B."/>
            <person name="Riley R."/>
            <person name="Ahrendt S."/>
            <person name="Nagy L.G."/>
            <person name="Grigoriev I.V."/>
            <person name="Martin F."/>
            <person name="Rosso M.N."/>
        </authorList>
    </citation>
    <scope>NUCLEOTIDE SEQUENCE</scope>
    <source>
        <strain evidence="1">CBS 384.51</strain>
    </source>
</reference>
<evidence type="ECO:0000313" key="1">
    <source>
        <dbReference type="EMBL" id="KAI0083785.1"/>
    </source>
</evidence>
<name>A0ACB8TP31_9APHY</name>